<reference evidence="2 3" key="1">
    <citation type="submission" date="2018-12" db="EMBL/GenBank/DDBJ databases">
        <authorList>
            <consortium name="Pathogen Informatics"/>
        </authorList>
    </citation>
    <scope>NUCLEOTIDE SEQUENCE [LARGE SCALE GENOMIC DNA]</scope>
    <source>
        <strain evidence="2 3">NCTC8284</strain>
    </source>
</reference>
<keyword evidence="1" id="KW-1133">Transmembrane helix</keyword>
<evidence type="ECO:0000313" key="2">
    <source>
        <dbReference type="EMBL" id="VEH66643.1"/>
    </source>
</evidence>
<keyword evidence="1" id="KW-0812">Transmembrane</keyword>
<dbReference type="AlphaFoldDB" id="A0A448MNQ4"/>
<dbReference type="Proteomes" id="UP000278733">
    <property type="component" value="Chromosome"/>
</dbReference>
<feature type="transmembrane region" description="Helical" evidence="1">
    <location>
        <begin position="60"/>
        <end position="84"/>
    </location>
</feature>
<sequence length="88" mass="9782">MNNNFDVSFLESIKQHKLTVIENTEHTKVFHFADPNTIALSCTIIYAANTCAITGDMGSMFLVGCLMFMVSLLAISQCSVLVMLKKKF</sequence>
<proteinExistence type="predicted"/>
<dbReference type="EMBL" id="LR134405">
    <property type="protein sequence ID" value="VEH66643.1"/>
    <property type="molecule type" value="Genomic_DNA"/>
</dbReference>
<organism evidence="2 3">
    <name type="scientific">Rodentibacter pneumotropicus</name>
    <dbReference type="NCBI Taxonomy" id="758"/>
    <lineage>
        <taxon>Bacteria</taxon>
        <taxon>Pseudomonadati</taxon>
        <taxon>Pseudomonadota</taxon>
        <taxon>Gammaproteobacteria</taxon>
        <taxon>Pasteurellales</taxon>
        <taxon>Pasteurellaceae</taxon>
        <taxon>Rodentibacter</taxon>
    </lineage>
</organism>
<accession>A0A448MNQ4</accession>
<dbReference type="KEGG" id="rpne:NCTC8284_01815"/>
<keyword evidence="1" id="KW-0472">Membrane</keyword>
<protein>
    <submittedName>
        <fullName evidence="2">Uncharacterized protein</fullName>
    </submittedName>
</protein>
<name>A0A448MNQ4_9PAST</name>
<gene>
    <name evidence="2" type="ORF">NCTC8284_01815</name>
</gene>
<evidence type="ECO:0000256" key="1">
    <source>
        <dbReference type="SAM" id="Phobius"/>
    </source>
</evidence>
<evidence type="ECO:0000313" key="3">
    <source>
        <dbReference type="Proteomes" id="UP000278733"/>
    </source>
</evidence>